<dbReference type="UniPathway" id="UPA00078"/>
<dbReference type="Pfam" id="PF00155">
    <property type="entry name" value="Aminotran_1_2"/>
    <property type="match status" value="1"/>
</dbReference>
<dbReference type="InterPro" id="IPR001917">
    <property type="entry name" value="Aminotrans_II_pyridoxalP_BS"/>
</dbReference>
<reference evidence="12 13" key="1">
    <citation type="journal article" date="2017" name="Genome Announc.">
        <title>Draft Genome Sequence of Romboutsia weinsteinii sp. nov. Strain CCRI-19649(T) Isolated from Surface Water.</title>
        <authorList>
            <person name="Maheux A.F."/>
            <person name="Boudreau D.K."/>
            <person name="Berube E."/>
            <person name="Boissinot M."/>
            <person name="Cantin P."/>
            <person name="Raymond F."/>
            <person name="Corbeil J."/>
            <person name="Omar R.F."/>
            <person name="Bergeron M.G."/>
        </authorList>
    </citation>
    <scope>NUCLEOTIDE SEQUENCE [LARGE SCALE GENOMIC DNA]</scope>
    <source>
        <strain evidence="12 13">CCRI-19649</strain>
    </source>
</reference>
<keyword evidence="5 10" id="KW-0808">Transferase</keyword>
<dbReference type="InterPro" id="IPR015421">
    <property type="entry name" value="PyrdxlP-dep_Trfase_major"/>
</dbReference>
<evidence type="ECO:0000256" key="1">
    <source>
        <dbReference type="ARBA" id="ARBA00001933"/>
    </source>
</evidence>
<proteinExistence type="inferred from homology"/>
<dbReference type="InterPro" id="IPR015424">
    <property type="entry name" value="PyrdxlP-dep_Trfase"/>
</dbReference>
<comment type="pathway">
    <text evidence="2 10">Cofactor biosynthesis; biotin biosynthesis.</text>
</comment>
<dbReference type="InterPro" id="IPR015422">
    <property type="entry name" value="PyrdxlP-dep_Trfase_small"/>
</dbReference>
<gene>
    <name evidence="12" type="primary">bioF</name>
    <name evidence="12" type="ORF">CHL78_016285</name>
</gene>
<dbReference type="Gene3D" id="3.90.1150.10">
    <property type="entry name" value="Aspartate Aminotransferase, domain 1"/>
    <property type="match status" value="1"/>
</dbReference>
<dbReference type="OrthoDB" id="9807157at2"/>
<name>A0A371IZA0_9FIRM</name>
<dbReference type="PANTHER" id="PTHR13693">
    <property type="entry name" value="CLASS II AMINOTRANSFERASE/8-AMINO-7-OXONONANOATE SYNTHASE"/>
    <property type="match status" value="1"/>
</dbReference>
<dbReference type="AlphaFoldDB" id="A0A371IZA0"/>
<evidence type="ECO:0000256" key="8">
    <source>
        <dbReference type="ARBA" id="ARBA00047715"/>
    </source>
</evidence>
<dbReference type="Proteomes" id="UP000215694">
    <property type="component" value="Unassembled WGS sequence"/>
</dbReference>
<evidence type="ECO:0000256" key="3">
    <source>
        <dbReference type="ARBA" id="ARBA00010008"/>
    </source>
</evidence>
<evidence type="ECO:0000313" key="13">
    <source>
        <dbReference type="Proteomes" id="UP000215694"/>
    </source>
</evidence>
<comment type="function">
    <text evidence="10">Catalyzes the decarboxylative condensation of pimeloyl-[acyl-carrier protein] and L-alanine to produce 8-amino-7-oxononanoate (AON), [acyl-carrier protein], and carbon dioxide.</text>
</comment>
<dbReference type="Gene3D" id="3.40.640.10">
    <property type="entry name" value="Type I PLP-dependent aspartate aminotransferase-like (Major domain)"/>
    <property type="match status" value="1"/>
</dbReference>
<evidence type="ECO:0000256" key="5">
    <source>
        <dbReference type="ARBA" id="ARBA00022679"/>
    </source>
</evidence>
<keyword evidence="6" id="KW-0093">Biotin biosynthesis</keyword>
<evidence type="ECO:0000313" key="12">
    <source>
        <dbReference type="EMBL" id="RDY25807.1"/>
    </source>
</evidence>
<keyword evidence="12" id="KW-0012">Acyltransferase</keyword>
<evidence type="ECO:0000256" key="7">
    <source>
        <dbReference type="ARBA" id="ARBA00022898"/>
    </source>
</evidence>
<dbReference type="SUPFAM" id="SSF53383">
    <property type="entry name" value="PLP-dependent transferases"/>
    <property type="match status" value="1"/>
</dbReference>
<dbReference type="NCBIfam" id="TIGR00858">
    <property type="entry name" value="bioF"/>
    <property type="match status" value="1"/>
</dbReference>
<sequence>MRDIKEKLQIIKDNNLFRNIKYLSKPQDKYTNIDGKDVLLMSSNNYLGLCNHEQVKKSAIDAINKYGLGTGGSRLTSGSYDLHKKLEEKLAIFKGYDAALIFNTGYMANLGVISSICDEDYYIFSDELNHASIIDGCRLSKGKIIIYKHNDMKDLLDKINKIDPKKGMIVTDSVFSMDGDIANVGKIVEIGIDKKLITLVDDAHATGVIGKTGRGSSEYFNCKPDILIGTLSKSIGSEGGFVCASYEVIEYLKNKARSFIFSTALSPAVINGSIASLDIIENNTNIVEKLEDNISYLRLGLKKIGFNVTCESPIIPIPIGQEEIALKFSERLLEEGIFIPAIRYPTVKRGEAILRMTLMATHDYEDIDFALDKISKIKSEFGL</sequence>
<comment type="similarity">
    <text evidence="3 10">Belongs to the class-II pyridoxal-phosphate-dependent aminotransferase family. BioF subfamily.</text>
</comment>
<dbReference type="EMBL" id="NOJY02000046">
    <property type="protein sequence ID" value="RDY25807.1"/>
    <property type="molecule type" value="Genomic_DNA"/>
</dbReference>
<evidence type="ECO:0000259" key="11">
    <source>
        <dbReference type="Pfam" id="PF00155"/>
    </source>
</evidence>
<evidence type="ECO:0000256" key="4">
    <source>
        <dbReference type="ARBA" id="ARBA00011738"/>
    </source>
</evidence>
<keyword evidence="7 9" id="KW-0663">Pyridoxal phosphate</keyword>
<dbReference type="InterPro" id="IPR004839">
    <property type="entry name" value="Aminotransferase_I/II_large"/>
</dbReference>
<dbReference type="GO" id="GO:0008710">
    <property type="term" value="F:8-amino-7-oxononanoate synthase activity"/>
    <property type="evidence" value="ECO:0007669"/>
    <property type="project" value="UniProtKB-UniRule"/>
</dbReference>
<protein>
    <recommendedName>
        <fullName evidence="10">8-amino-7-ketopelargonate synthase</fullName>
        <ecNumber evidence="10">2.3.1.47</ecNumber>
    </recommendedName>
</protein>
<evidence type="ECO:0000256" key="6">
    <source>
        <dbReference type="ARBA" id="ARBA00022756"/>
    </source>
</evidence>
<feature type="modified residue" description="N6-(pyridoxal phosphate)lysine" evidence="9">
    <location>
        <position position="233"/>
    </location>
</feature>
<dbReference type="GO" id="GO:0030170">
    <property type="term" value="F:pyridoxal phosphate binding"/>
    <property type="evidence" value="ECO:0007669"/>
    <property type="project" value="InterPro"/>
</dbReference>
<feature type="domain" description="Aminotransferase class I/classII large" evidence="11">
    <location>
        <begin position="36"/>
        <end position="374"/>
    </location>
</feature>
<comment type="cofactor">
    <cofactor evidence="1 9 10">
        <name>pyridoxal 5'-phosphate</name>
        <dbReference type="ChEBI" id="CHEBI:597326"/>
    </cofactor>
</comment>
<keyword evidence="13" id="KW-1185">Reference proteome</keyword>
<comment type="caution">
    <text evidence="12">The sequence shown here is derived from an EMBL/GenBank/DDBJ whole genome shotgun (WGS) entry which is preliminary data.</text>
</comment>
<dbReference type="InterPro" id="IPR050087">
    <property type="entry name" value="AON_synthase_class-II"/>
</dbReference>
<dbReference type="CDD" id="cd06454">
    <property type="entry name" value="KBL_like"/>
    <property type="match status" value="1"/>
</dbReference>
<dbReference type="InterPro" id="IPR004723">
    <property type="entry name" value="AONS_Archaea/Proteobacteria"/>
</dbReference>
<dbReference type="RefSeq" id="WP_094367264.1">
    <property type="nucleotide sequence ID" value="NZ_NOJY02000046.1"/>
</dbReference>
<accession>A0A371IZA0</accession>
<dbReference type="EC" id="2.3.1.47" evidence="10"/>
<comment type="catalytic activity">
    <reaction evidence="8 10">
        <text>6-carboxyhexanoyl-[ACP] + L-alanine + H(+) = (8S)-8-amino-7-oxononanoate + holo-[ACP] + CO2</text>
        <dbReference type="Rhea" id="RHEA:42288"/>
        <dbReference type="Rhea" id="RHEA-COMP:9685"/>
        <dbReference type="Rhea" id="RHEA-COMP:9955"/>
        <dbReference type="ChEBI" id="CHEBI:15378"/>
        <dbReference type="ChEBI" id="CHEBI:16526"/>
        <dbReference type="ChEBI" id="CHEBI:57972"/>
        <dbReference type="ChEBI" id="CHEBI:64479"/>
        <dbReference type="ChEBI" id="CHEBI:78846"/>
        <dbReference type="ChEBI" id="CHEBI:149468"/>
        <dbReference type="EC" id="2.3.1.47"/>
    </reaction>
</comment>
<organism evidence="12 13">
    <name type="scientific">Romboutsia weinsteinii</name>
    <dbReference type="NCBI Taxonomy" id="2020949"/>
    <lineage>
        <taxon>Bacteria</taxon>
        <taxon>Bacillati</taxon>
        <taxon>Bacillota</taxon>
        <taxon>Clostridia</taxon>
        <taxon>Peptostreptococcales</taxon>
        <taxon>Peptostreptococcaceae</taxon>
        <taxon>Romboutsia</taxon>
    </lineage>
</organism>
<comment type="subunit">
    <text evidence="4 10">Homodimer.</text>
</comment>
<evidence type="ECO:0000256" key="9">
    <source>
        <dbReference type="PIRSR" id="PIRSR604723-51"/>
    </source>
</evidence>
<dbReference type="GO" id="GO:0009102">
    <property type="term" value="P:biotin biosynthetic process"/>
    <property type="evidence" value="ECO:0007669"/>
    <property type="project" value="UniProtKB-UniRule"/>
</dbReference>
<dbReference type="PROSITE" id="PS00599">
    <property type="entry name" value="AA_TRANSFER_CLASS_2"/>
    <property type="match status" value="1"/>
</dbReference>
<evidence type="ECO:0000256" key="10">
    <source>
        <dbReference type="RuleBase" id="RU003693"/>
    </source>
</evidence>
<evidence type="ECO:0000256" key="2">
    <source>
        <dbReference type="ARBA" id="ARBA00004746"/>
    </source>
</evidence>